<evidence type="ECO:0000313" key="2">
    <source>
        <dbReference type="EMBL" id="SFZ79471.1"/>
    </source>
</evidence>
<organism evidence="2 3">
    <name type="scientific">Chitinimonas taiwanensis DSM 18899</name>
    <dbReference type="NCBI Taxonomy" id="1121279"/>
    <lineage>
        <taxon>Bacteria</taxon>
        <taxon>Pseudomonadati</taxon>
        <taxon>Pseudomonadota</taxon>
        <taxon>Betaproteobacteria</taxon>
        <taxon>Neisseriales</taxon>
        <taxon>Chitinibacteraceae</taxon>
        <taxon>Chitinimonas</taxon>
    </lineage>
</organism>
<gene>
    <name evidence="2" type="ORF">SAMN02745887_03653</name>
</gene>
<dbReference type="AlphaFoldDB" id="A0A1K2HRS1"/>
<evidence type="ECO:0000259" key="1">
    <source>
        <dbReference type="Pfam" id="PF18426"/>
    </source>
</evidence>
<dbReference type="Proteomes" id="UP000186513">
    <property type="component" value="Unassembled WGS sequence"/>
</dbReference>
<dbReference type="InterPro" id="IPR041290">
    <property type="entry name" value="Tli4_C"/>
</dbReference>
<dbReference type="OrthoDB" id="8722129at2"/>
<keyword evidence="3" id="KW-1185">Reference proteome</keyword>
<evidence type="ECO:0000313" key="3">
    <source>
        <dbReference type="Proteomes" id="UP000186513"/>
    </source>
</evidence>
<dbReference type="Pfam" id="PF18426">
    <property type="entry name" value="Tli4_C"/>
    <property type="match status" value="1"/>
</dbReference>
<name>A0A1K2HRS1_9NEIS</name>
<dbReference type="RefSeq" id="WP_139256229.1">
    <property type="nucleotide sequence ID" value="NZ_FPKR01000018.1"/>
</dbReference>
<dbReference type="STRING" id="1121279.SAMN02745887_03653"/>
<dbReference type="EMBL" id="FPKR01000018">
    <property type="protein sequence ID" value="SFZ79471.1"/>
    <property type="molecule type" value="Genomic_DNA"/>
</dbReference>
<sequence>MRLRILYLWFGIVFPSICTAYAGDESHLPLDWRNDCVGRMQLSLPNNVDIAAMFPKELIRKLDVNRRNWDYHIPYGFEDGSEYGWSSFDYAGELQISLPADERELSQIWINASGMKRQNGIYLKKHHKPFYEIEKKDRARLAWSGESFQKAIFEVGQSVVFWQTRGEPEDQSLRIQRYQKIASGLRSRPLMTSPTEPGVCLPYAFIRDDDAVYRSIATVYRLKEHPDVIVRLIDRNADPIEPPSLRRPETYSASYKLNDFWSQYAAREKSYKSVWFPAGRDVSLTGYKGKAAFVEITRADGSLDYGYTIAVRGNPDATEDTPDLFFSVMRYADAAKVRDIEPISKDELLKLAETIAASVKRRPVVK</sequence>
<protein>
    <recommendedName>
        <fullName evidence="1">Tle cognate immunity protein 4 C-terminal domain-containing protein</fullName>
    </recommendedName>
</protein>
<proteinExistence type="predicted"/>
<reference evidence="2 3" key="1">
    <citation type="submission" date="2016-11" db="EMBL/GenBank/DDBJ databases">
        <authorList>
            <person name="Jaros S."/>
            <person name="Januszkiewicz K."/>
            <person name="Wedrychowicz H."/>
        </authorList>
    </citation>
    <scope>NUCLEOTIDE SEQUENCE [LARGE SCALE GENOMIC DNA]</scope>
    <source>
        <strain evidence="2 3">DSM 18899</strain>
    </source>
</reference>
<feature type="domain" description="Tle cognate immunity protein 4 C-terminal" evidence="1">
    <location>
        <begin position="194"/>
        <end position="363"/>
    </location>
</feature>
<accession>A0A1K2HRS1</accession>